<gene>
    <name evidence="6" type="ORF">CYNAS_LOCUS19829</name>
</gene>
<keyword evidence="4 5" id="KW-0472">Membrane</keyword>
<evidence type="ECO:0000256" key="3">
    <source>
        <dbReference type="ARBA" id="ARBA00022989"/>
    </source>
</evidence>
<accession>A0AA36HBT5</accession>
<feature type="transmembrane region" description="Helical" evidence="5">
    <location>
        <begin position="37"/>
        <end position="59"/>
    </location>
</feature>
<evidence type="ECO:0000256" key="2">
    <source>
        <dbReference type="ARBA" id="ARBA00022692"/>
    </source>
</evidence>
<name>A0AA36HBT5_CYLNA</name>
<protein>
    <submittedName>
        <fullName evidence="6">Uncharacterized protein</fullName>
    </submittedName>
</protein>
<reference evidence="6" key="1">
    <citation type="submission" date="2023-07" db="EMBL/GenBank/DDBJ databases">
        <authorList>
            <consortium name="CYATHOMIX"/>
        </authorList>
    </citation>
    <scope>NUCLEOTIDE SEQUENCE</scope>
    <source>
        <strain evidence="6">N/A</strain>
    </source>
</reference>
<sequence length="130" mass="15307">MLTFYCCLTYNKRKANSRIFHLEISYEIQENLKVLRILFPIVTSHFVVSGTFIGGTLLIRSLRGVLPYRALVLSLAVIMPYYFLMVSIWIYMILLRNERESLLFRKTIAQRPEANKDSDAYFDSLKNQWS</sequence>
<dbReference type="GO" id="GO:0004984">
    <property type="term" value="F:olfactory receptor activity"/>
    <property type="evidence" value="ECO:0007669"/>
    <property type="project" value="TreeGrafter"/>
</dbReference>
<evidence type="ECO:0000256" key="5">
    <source>
        <dbReference type="SAM" id="Phobius"/>
    </source>
</evidence>
<keyword evidence="3 5" id="KW-1133">Transmembrane helix</keyword>
<comment type="caution">
    <text evidence="6">The sequence shown here is derived from an EMBL/GenBank/DDBJ whole genome shotgun (WGS) entry which is preliminary data.</text>
</comment>
<dbReference type="InterPro" id="IPR051080">
    <property type="entry name" value="Nematode_rcpt-like_serp_alpha"/>
</dbReference>
<dbReference type="InterPro" id="IPR019408">
    <property type="entry name" value="7TM_GPCR_serpentine_rcpt_Srab"/>
</dbReference>
<dbReference type="PANTHER" id="PTHR31357">
    <property type="entry name" value="SERPENTINE RECEPTOR CLASS ALPHA-10"/>
    <property type="match status" value="1"/>
</dbReference>
<evidence type="ECO:0000256" key="1">
    <source>
        <dbReference type="ARBA" id="ARBA00004141"/>
    </source>
</evidence>
<keyword evidence="7" id="KW-1185">Reference proteome</keyword>
<organism evidence="6 7">
    <name type="scientific">Cylicocyclus nassatus</name>
    <name type="common">Nematode worm</name>
    <dbReference type="NCBI Taxonomy" id="53992"/>
    <lineage>
        <taxon>Eukaryota</taxon>
        <taxon>Metazoa</taxon>
        <taxon>Ecdysozoa</taxon>
        <taxon>Nematoda</taxon>
        <taxon>Chromadorea</taxon>
        <taxon>Rhabditida</taxon>
        <taxon>Rhabditina</taxon>
        <taxon>Rhabditomorpha</taxon>
        <taxon>Strongyloidea</taxon>
        <taxon>Strongylidae</taxon>
        <taxon>Cylicocyclus</taxon>
    </lineage>
</organism>
<dbReference type="Pfam" id="PF10292">
    <property type="entry name" value="7TM_GPCR_Srab"/>
    <property type="match status" value="1"/>
</dbReference>
<evidence type="ECO:0000313" key="6">
    <source>
        <dbReference type="EMBL" id="CAJ0607846.1"/>
    </source>
</evidence>
<evidence type="ECO:0000256" key="4">
    <source>
        <dbReference type="ARBA" id="ARBA00023136"/>
    </source>
</evidence>
<dbReference type="PANTHER" id="PTHR31357:SF17">
    <property type="entry name" value="G_PROTEIN_RECEP_F1_2 DOMAIN-CONTAINING PROTEIN"/>
    <property type="match status" value="1"/>
</dbReference>
<dbReference type="AlphaFoldDB" id="A0AA36HBT5"/>
<comment type="subcellular location">
    <subcellularLocation>
        <location evidence="1">Membrane</location>
        <topology evidence="1">Multi-pass membrane protein</topology>
    </subcellularLocation>
</comment>
<keyword evidence="2 5" id="KW-0812">Transmembrane</keyword>
<evidence type="ECO:0000313" key="7">
    <source>
        <dbReference type="Proteomes" id="UP001176961"/>
    </source>
</evidence>
<dbReference type="GO" id="GO:0016020">
    <property type="term" value="C:membrane"/>
    <property type="evidence" value="ECO:0007669"/>
    <property type="project" value="UniProtKB-SubCell"/>
</dbReference>
<proteinExistence type="predicted"/>
<dbReference type="EMBL" id="CATQJL010000316">
    <property type="protein sequence ID" value="CAJ0607846.1"/>
    <property type="molecule type" value="Genomic_DNA"/>
</dbReference>
<feature type="transmembrane region" description="Helical" evidence="5">
    <location>
        <begin position="71"/>
        <end position="95"/>
    </location>
</feature>
<dbReference type="Proteomes" id="UP001176961">
    <property type="component" value="Unassembled WGS sequence"/>
</dbReference>